<proteinExistence type="predicted"/>
<dbReference type="CDD" id="cd09272">
    <property type="entry name" value="RNase_HI_RT_Ty1"/>
    <property type="match status" value="1"/>
</dbReference>
<sequence>MAEVLGLTTARDVWLALENSFSHISKIRELRIKDDLQLIKCGTRSVTEYSHSFKALCDQLTAMGRSMSLTLLPAFKDLVPKAESFEIFQKSLGSSSIVSSTTFTATKGPFSPSRGGSNSKSRRSQRQLQWRPWSWTCRYEQTEPTVELVKAFNTSCSLSNGSESDWFTDTGASAYMTPDPSQLDKVEPHHAQPPTLSADCLCLFLVVFHLLKFYLMSLLLSPCRFLLLLLESTFPSVAVSPVPVSTTDLAPSAVPMDQIHATTASALSSSHPMITRAKSRIVKTRHPDHLSFVQSTPLIHALLATSEPKGFKSFAKNPAWLATMDDEMKVLQINHTWDLVPRPSNANIVSSKWVFRTKFLFDGSIERFKARLMAKGYTQLPGLDYMDTFSPVVKASTVHVVLSLVMSHKWPLHTSLFVFNQQDDLIYLFLYVDDIILTVNNSVLINRFISQLHSEFVVKDLGPLTYFLGLEASSIPNNLFLIQVKYATDVLARAQFLDSKPVTTSMIISQRLSSEVNYVSQFLHAPTDIHFQAVKRILRYVKGTLHYGLKFTASSSMGLVAYSDVDWADCPDTRRSTSGYSIFLGNNLVSWSAKKQPTVSRSSCESKYHALALTAAEVLLLTSSSMRSSGHFNSSASSSL</sequence>
<gene>
    <name evidence="2" type="primary">AtMg00810_121</name>
    <name evidence="2" type="ORF">CK203_034365</name>
</gene>
<feature type="domain" description="Reverse transcriptase Ty1/copia-type" evidence="1">
    <location>
        <begin position="419"/>
        <end position="507"/>
    </location>
</feature>
<evidence type="ECO:0000259" key="1">
    <source>
        <dbReference type="Pfam" id="PF07727"/>
    </source>
</evidence>
<dbReference type="SUPFAM" id="SSF56672">
    <property type="entry name" value="DNA/RNA polymerases"/>
    <property type="match status" value="1"/>
</dbReference>
<dbReference type="InterPro" id="IPR043502">
    <property type="entry name" value="DNA/RNA_pol_sf"/>
</dbReference>
<dbReference type="AlphaFoldDB" id="A0A438INJ9"/>
<comment type="caution">
    <text evidence="2">The sequence shown here is derived from an EMBL/GenBank/DDBJ whole genome shotgun (WGS) entry which is preliminary data.</text>
</comment>
<dbReference type="InterPro" id="IPR013103">
    <property type="entry name" value="RVT_2"/>
</dbReference>
<protein>
    <submittedName>
        <fullName evidence="2">Putative mitochondrial protein</fullName>
    </submittedName>
</protein>
<name>A0A438INJ9_VITVI</name>
<dbReference type="Pfam" id="PF14223">
    <property type="entry name" value="Retrotran_gag_2"/>
    <property type="match status" value="1"/>
</dbReference>
<reference evidence="2 3" key="1">
    <citation type="journal article" date="2018" name="PLoS Genet.">
        <title>Population sequencing reveals clonal diversity and ancestral inbreeding in the grapevine cultivar Chardonnay.</title>
        <authorList>
            <person name="Roach M.J."/>
            <person name="Johnson D.L."/>
            <person name="Bohlmann J."/>
            <person name="van Vuuren H.J."/>
            <person name="Jones S.J."/>
            <person name="Pretorius I.S."/>
            <person name="Schmidt S.A."/>
            <person name="Borneman A.R."/>
        </authorList>
    </citation>
    <scope>NUCLEOTIDE SEQUENCE [LARGE SCALE GENOMIC DNA]</scope>
    <source>
        <strain evidence="3">cv. Chardonnay</strain>
        <tissue evidence="2">Leaf</tissue>
    </source>
</reference>
<feature type="domain" description="Reverse transcriptase Ty1/copia-type" evidence="1">
    <location>
        <begin position="334"/>
        <end position="414"/>
    </location>
</feature>
<dbReference type="EMBL" id="QGNW01000094">
    <property type="protein sequence ID" value="RVW98294.1"/>
    <property type="molecule type" value="Genomic_DNA"/>
</dbReference>
<organism evidence="2 3">
    <name type="scientific">Vitis vinifera</name>
    <name type="common">Grape</name>
    <dbReference type="NCBI Taxonomy" id="29760"/>
    <lineage>
        <taxon>Eukaryota</taxon>
        <taxon>Viridiplantae</taxon>
        <taxon>Streptophyta</taxon>
        <taxon>Embryophyta</taxon>
        <taxon>Tracheophyta</taxon>
        <taxon>Spermatophyta</taxon>
        <taxon>Magnoliopsida</taxon>
        <taxon>eudicotyledons</taxon>
        <taxon>Gunneridae</taxon>
        <taxon>Pentapetalae</taxon>
        <taxon>rosids</taxon>
        <taxon>Vitales</taxon>
        <taxon>Vitaceae</taxon>
        <taxon>Viteae</taxon>
        <taxon>Vitis</taxon>
    </lineage>
</organism>
<dbReference type="PANTHER" id="PTHR11439">
    <property type="entry name" value="GAG-POL-RELATED RETROTRANSPOSON"/>
    <property type="match status" value="1"/>
</dbReference>
<dbReference type="Pfam" id="PF07727">
    <property type="entry name" value="RVT_2"/>
    <property type="match status" value="2"/>
</dbReference>
<evidence type="ECO:0000313" key="3">
    <source>
        <dbReference type="Proteomes" id="UP000288805"/>
    </source>
</evidence>
<evidence type="ECO:0000313" key="2">
    <source>
        <dbReference type="EMBL" id="RVW98294.1"/>
    </source>
</evidence>
<accession>A0A438INJ9</accession>
<dbReference type="PANTHER" id="PTHR11439:SF455">
    <property type="entry name" value="RLK (RECEPTOR-LIKE PROTEIN KINASE) 8, PUTATIVE-RELATED"/>
    <property type="match status" value="1"/>
</dbReference>
<dbReference type="Proteomes" id="UP000288805">
    <property type="component" value="Unassembled WGS sequence"/>
</dbReference>